<dbReference type="GO" id="GO:0005886">
    <property type="term" value="C:plasma membrane"/>
    <property type="evidence" value="ECO:0007669"/>
    <property type="project" value="UniProtKB-SubCell"/>
</dbReference>
<name>A0A2J7PFI4_9NEOP</name>
<dbReference type="Proteomes" id="UP000235965">
    <property type="component" value="Unassembled WGS sequence"/>
</dbReference>
<evidence type="ECO:0000256" key="7">
    <source>
        <dbReference type="ARBA" id="ARBA00023180"/>
    </source>
</evidence>
<dbReference type="PANTHER" id="PTHR11923:SF51">
    <property type="entry name" value="LYSOSOME MEMBRANE PROTEIN 2"/>
    <property type="match status" value="1"/>
</dbReference>
<feature type="non-terminal residue" evidence="8">
    <location>
        <position position="288"/>
    </location>
</feature>
<keyword evidence="9" id="KW-1185">Reference proteome</keyword>
<reference evidence="8 9" key="1">
    <citation type="submission" date="2017-12" db="EMBL/GenBank/DDBJ databases">
        <title>Hemimetabolous genomes reveal molecular basis of termite eusociality.</title>
        <authorList>
            <person name="Harrison M.C."/>
            <person name="Jongepier E."/>
            <person name="Robertson H.M."/>
            <person name="Arning N."/>
            <person name="Bitard-Feildel T."/>
            <person name="Chao H."/>
            <person name="Childers C.P."/>
            <person name="Dinh H."/>
            <person name="Doddapaneni H."/>
            <person name="Dugan S."/>
            <person name="Gowin J."/>
            <person name="Greiner C."/>
            <person name="Han Y."/>
            <person name="Hu H."/>
            <person name="Hughes D.S.T."/>
            <person name="Huylmans A.-K."/>
            <person name="Kemena C."/>
            <person name="Kremer L.P.M."/>
            <person name="Lee S.L."/>
            <person name="Lopez-Ezquerra A."/>
            <person name="Mallet L."/>
            <person name="Monroy-Kuhn J.M."/>
            <person name="Moser A."/>
            <person name="Murali S.C."/>
            <person name="Muzny D.M."/>
            <person name="Otani S."/>
            <person name="Piulachs M.-D."/>
            <person name="Poelchau M."/>
            <person name="Qu J."/>
            <person name="Schaub F."/>
            <person name="Wada-Katsumata A."/>
            <person name="Worley K.C."/>
            <person name="Xie Q."/>
            <person name="Ylla G."/>
            <person name="Poulsen M."/>
            <person name="Gibbs R.A."/>
            <person name="Schal C."/>
            <person name="Richards S."/>
            <person name="Belles X."/>
            <person name="Korb J."/>
            <person name="Bornberg-Bauer E."/>
        </authorList>
    </citation>
    <scope>NUCLEOTIDE SEQUENCE [LARGE SCALE GENOMIC DNA]</scope>
    <source>
        <tissue evidence="8">Whole body</tissue>
    </source>
</reference>
<accession>A0A2J7PFI4</accession>
<dbReference type="PRINTS" id="PR01609">
    <property type="entry name" value="CD36FAMILY"/>
</dbReference>
<keyword evidence="5" id="KW-1133">Transmembrane helix</keyword>
<evidence type="ECO:0000256" key="3">
    <source>
        <dbReference type="ARBA" id="ARBA00022475"/>
    </source>
</evidence>
<proteinExistence type="inferred from homology"/>
<dbReference type="Pfam" id="PF01130">
    <property type="entry name" value="CD36"/>
    <property type="match status" value="1"/>
</dbReference>
<sequence>MEDILKEIFIGWNNIFQTATVKKLLWDGLTVVNCTAKAMSDTASMACEMLKPRLPVTIAEYEPGIFKLAFFRHKNNSNDGQFRVNSGIEDYRKLGRIIAWKGQSNLTNWDGEFCNRIDGTDSTIFPPFQSSHDKVVIFLTDLCRSMYAEFDSYVTWRGVRMMYFPGSPLNLKAAADYPPNICFCEHIEDEPPQCLKSGVLDVFNCQGVSVIVSSPHFYNASTEYQSYVQGLNPDREKHETFIYIEPQTGVVLRGSKRIQLNMFLTQMEEMSVLHNVSEGLFPLLWAEE</sequence>
<dbReference type="EMBL" id="NEVH01025657">
    <property type="protein sequence ID" value="PNF15089.1"/>
    <property type="molecule type" value="Genomic_DNA"/>
</dbReference>
<evidence type="ECO:0000256" key="6">
    <source>
        <dbReference type="ARBA" id="ARBA00023136"/>
    </source>
</evidence>
<comment type="similarity">
    <text evidence="2">Belongs to the CD36 family.</text>
</comment>
<organism evidence="8 9">
    <name type="scientific">Cryptotermes secundus</name>
    <dbReference type="NCBI Taxonomy" id="105785"/>
    <lineage>
        <taxon>Eukaryota</taxon>
        <taxon>Metazoa</taxon>
        <taxon>Ecdysozoa</taxon>
        <taxon>Arthropoda</taxon>
        <taxon>Hexapoda</taxon>
        <taxon>Insecta</taxon>
        <taxon>Pterygota</taxon>
        <taxon>Neoptera</taxon>
        <taxon>Polyneoptera</taxon>
        <taxon>Dictyoptera</taxon>
        <taxon>Blattodea</taxon>
        <taxon>Blattoidea</taxon>
        <taxon>Termitoidae</taxon>
        <taxon>Kalotermitidae</taxon>
        <taxon>Cryptotermitinae</taxon>
        <taxon>Cryptotermes</taxon>
    </lineage>
</organism>
<evidence type="ECO:0000313" key="8">
    <source>
        <dbReference type="EMBL" id="PNF15089.1"/>
    </source>
</evidence>
<evidence type="ECO:0000256" key="4">
    <source>
        <dbReference type="ARBA" id="ARBA00022692"/>
    </source>
</evidence>
<keyword evidence="6" id="KW-0472">Membrane</keyword>
<dbReference type="InParanoid" id="A0A2J7PFI4"/>
<dbReference type="STRING" id="105785.A0A2J7PFI4"/>
<dbReference type="PANTHER" id="PTHR11923">
    <property type="entry name" value="SCAVENGER RECEPTOR CLASS B TYPE-1 SR-B1"/>
    <property type="match status" value="1"/>
</dbReference>
<gene>
    <name evidence="8" type="ORF">B7P43_G15994</name>
</gene>
<comment type="subcellular location">
    <subcellularLocation>
        <location evidence="1">Cell membrane</location>
    </subcellularLocation>
</comment>
<evidence type="ECO:0000256" key="5">
    <source>
        <dbReference type="ARBA" id="ARBA00022989"/>
    </source>
</evidence>
<evidence type="ECO:0000256" key="1">
    <source>
        <dbReference type="ARBA" id="ARBA00004236"/>
    </source>
</evidence>
<dbReference type="OrthoDB" id="195015at2759"/>
<dbReference type="InterPro" id="IPR002159">
    <property type="entry name" value="CD36_fam"/>
</dbReference>
<comment type="caution">
    <text evidence="8">The sequence shown here is derived from an EMBL/GenBank/DDBJ whole genome shotgun (WGS) entry which is preliminary data.</text>
</comment>
<keyword evidence="4" id="KW-0812">Transmembrane</keyword>
<keyword evidence="3" id="KW-1003">Cell membrane</keyword>
<protein>
    <recommendedName>
        <fullName evidence="10">Lysosome membrane protein 2</fullName>
    </recommendedName>
</protein>
<dbReference type="GO" id="GO:0005737">
    <property type="term" value="C:cytoplasm"/>
    <property type="evidence" value="ECO:0007669"/>
    <property type="project" value="TreeGrafter"/>
</dbReference>
<evidence type="ECO:0000313" key="9">
    <source>
        <dbReference type="Proteomes" id="UP000235965"/>
    </source>
</evidence>
<keyword evidence="7" id="KW-0325">Glycoprotein</keyword>
<evidence type="ECO:0008006" key="10">
    <source>
        <dbReference type="Google" id="ProtNLM"/>
    </source>
</evidence>
<evidence type="ECO:0000256" key="2">
    <source>
        <dbReference type="ARBA" id="ARBA00010532"/>
    </source>
</evidence>
<dbReference type="GO" id="GO:0005044">
    <property type="term" value="F:scavenger receptor activity"/>
    <property type="evidence" value="ECO:0007669"/>
    <property type="project" value="TreeGrafter"/>
</dbReference>
<dbReference type="AlphaFoldDB" id="A0A2J7PFI4"/>